<evidence type="ECO:0000256" key="2">
    <source>
        <dbReference type="SAM" id="MobiDB-lite"/>
    </source>
</evidence>
<evidence type="ECO:0000256" key="1">
    <source>
        <dbReference type="SAM" id="Coils"/>
    </source>
</evidence>
<evidence type="ECO:0000313" key="3">
    <source>
        <dbReference type="EMBL" id="CAG8536387.1"/>
    </source>
</evidence>
<keyword evidence="1" id="KW-0175">Coiled coil</keyword>
<dbReference type="GO" id="GO:0007131">
    <property type="term" value="P:reciprocal meiotic recombination"/>
    <property type="evidence" value="ECO:0007669"/>
    <property type="project" value="InterPro"/>
</dbReference>
<feature type="coiled-coil region" evidence="1">
    <location>
        <begin position="26"/>
        <end position="82"/>
    </location>
</feature>
<dbReference type="Proteomes" id="UP000789739">
    <property type="component" value="Unassembled WGS sequence"/>
</dbReference>
<dbReference type="InterPro" id="IPR042448">
    <property type="entry name" value="CCNB1IP1"/>
</dbReference>
<feature type="region of interest" description="Disordered" evidence="2">
    <location>
        <begin position="177"/>
        <end position="216"/>
    </location>
</feature>
<protein>
    <submittedName>
        <fullName evidence="3">6279_t:CDS:1</fullName>
    </submittedName>
</protein>
<dbReference type="GO" id="GO:0061630">
    <property type="term" value="F:ubiquitin protein ligase activity"/>
    <property type="evidence" value="ECO:0007669"/>
    <property type="project" value="InterPro"/>
</dbReference>
<dbReference type="PANTHER" id="PTHR14305:SF0">
    <property type="entry name" value="E3 UBIQUITIN-PROTEIN LIGASE CCNB1IP1"/>
    <property type="match status" value="1"/>
</dbReference>
<sequence length="216" mass="25059">MEIATRALSFWTYQTTQEACFQEMMYRDLQEKYQRLEKHLHMFNREARTEFCALREKLSALEKELELEKRKNVEINDQLQEKGRQFTKLQASSNTKAFFIIRHTYNGYCVILYPQLQSMYDQLKRRTLVPTMTRNATGNGRPGTTNDVIQYCLLHNNNPDPCSKILDATFANGPRIHGYSPVRNGQASKAPNRRPFSGPPNAGMRFMPPATRGTTR</sequence>
<reference evidence="3" key="1">
    <citation type="submission" date="2021-06" db="EMBL/GenBank/DDBJ databases">
        <authorList>
            <person name="Kallberg Y."/>
            <person name="Tangrot J."/>
            <person name="Rosling A."/>
        </authorList>
    </citation>
    <scope>NUCLEOTIDE SEQUENCE</scope>
    <source>
        <strain evidence="3">BR232B</strain>
    </source>
</reference>
<accession>A0A9N9FIS2</accession>
<dbReference type="PANTHER" id="PTHR14305">
    <property type="entry name" value="E3 UBIQUITIN-PROTEIN LIGASE CCNB1IP1"/>
    <property type="match status" value="1"/>
</dbReference>
<dbReference type="OrthoDB" id="441210at2759"/>
<dbReference type="EMBL" id="CAJVPI010000448">
    <property type="protein sequence ID" value="CAG8536387.1"/>
    <property type="molecule type" value="Genomic_DNA"/>
</dbReference>
<proteinExistence type="predicted"/>
<comment type="caution">
    <text evidence="3">The sequence shown here is derived from an EMBL/GenBank/DDBJ whole genome shotgun (WGS) entry which is preliminary data.</text>
</comment>
<gene>
    <name evidence="3" type="ORF">PBRASI_LOCUS4367</name>
</gene>
<name>A0A9N9FIS2_9GLOM</name>
<dbReference type="AlphaFoldDB" id="A0A9N9FIS2"/>
<organism evidence="3 4">
    <name type="scientific">Paraglomus brasilianum</name>
    <dbReference type="NCBI Taxonomy" id="144538"/>
    <lineage>
        <taxon>Eukaryota</taxon>
        <taxon>Fungi</taxon>
        <taxon>Fungi incertae sedis</taxon>
        <taxon>Mucoromycota</taxon>
        <taxon>Glomeromycotina</taxon>
        <taxon>Glomeromycetes</taxon>
        <taxon>Paraglomerales</taxon>
        <taxon>Paraglomeraceae</taxon>
        <taxon>Paraglomus</taxon>
    </lineage>
</organism>
<dbReference type="GO" id="GO:0000795">
    <property type="term" value="C:synaptonemal complex"/>
    <property type="evidence" value="ECO:0007669"/>
    <property type="project" value="InterPro"/>
</dbReference>
<keyword evidence="4" id="KW-1185">Reference proteome</keyword>
<evidence type="ECO:0000313" key="4">
    <source>
        <dbReference type="Proteomes" id="UP000789739"/>
    </source>
</evidence>